<dbReference type="Pfam" id="PF24175">
    <property type="entry name" value="SU10_adaptor"/>
    <property type="match status" value="1"/>
</dbReference>
<gene>
    <name evidence="1" type="ORF">UFOVP713_9</name>
</gene>
<dbReference type="InterPro" id="IPR056209">
    <property type="entry name" value="SU10_adaptor"/>
</dbReference>
<organism evidence="1">
    <name type="scientific">uncultured Caudovirales phage</name>
    <dbReference type="NCBI Taxonomy" id="2100421"/>
    <lineage>
        <taxon>Viruses</taxon>
        <taxon>Duplodnaviria</taxon>
        <taxon>Heunggongvirae</taxon>
        <taxon>Uroviricota</taxon>
        <taxon>Caudoviricetes</taxon>
        <taxon>Peduoviridae</taxon>
        <taxon>Maltschvirus</taxon>
        <taxon>Maltschvirus maltsch</taxon>
    </lineage>
</organism>
<sequence length="229" mass="26335">MNFLQLVNRLRVECGVSGPQLTTVAGQLAGSENARMVAWVQQAWNDIQTSKEDWLFLREPFQFNTVSQQQIYTPVQAGLTTATFGNWKRDSFRCSSVGQSYRDEQLMNYMEWTTFRNLYIYANMRNTYARPVVVTIDPHKNLGFGAIPDIPYVIVGEYYTQPVELTLDADEPAIPSRFHMIIVYRAMMYYAGYEAAPEVMSRGEFEYKRMYSRLDIDQLPTTVSGPPLA</sequence>
<dbReference type="EMBL" id="LR796676">
    <property type="protein sequence ID" value="CAB4158548.1"/>
    <property type="molecule type" value="Genomic_DNA"/>
</dbReference>
<accession>A0A6J5NNI7</accession>
<reference evidence="1" key="1">
    <citation type="submission" date="2020-04" db="EMBL/GenBank/DDBJ databases">
        <authorList>
            <person name="Chiriac C."/>
            <person name="Salcher M."/>
            <person name="Ghai R."/>
            <person name="Kavagutti S V."/>
        </authorList>
    </citation>
    <scope>NUCLEOTIDE SEQUENCE</scope>
</reference>
<name>A0A6J5NNI7_9CAUD</name>
<protein>
    <submittedName>
        <fullName evidence="1">Uncharacterized protein</fullName>
    </submittedName>
</protein>
<proteinExistence type="predicted"/>
<evidence type="ECO:0000313" key="1">
    <source>
        <dbReference type="EMBL" id="CAB4158548.1"/>
    </source>
</evidence>